<dbReference type="SUPFAM" id="SSF52540">
    <property type="entry name" value="P-loop containing nucleoside triphosphate hydrolases"/>
    <property type="match status" value="2"/>
</dbReference>
<dbReference type="Pfam" id="PF00271">
    <property type="entry name" value="Helicase_C"/>
    <property type="match status" value="1"/>
</dbReference>
<evidence type="ECO:0000256" key="2">
    <source>
        <dbReference type="PROSITE-ProRule" id="PRU00325"/>
    </source>
</evidence>
<proteinExistence type="predicted"/>
<dbReference type="GO" id="GO:0004386">
    <property type="term" value="F:helicase activity"/>
    <property type="evidence" value="ECO:0007669"/>
    <property type="project" value="UniProtKB-KW"/>
</dbReference>
<feature type="domain" description="SWIM-type" evidence="4">
    <location>
        <begin position="60"/>
        <end position="99"/>
    </location>
</feature>
<dbReference type="CDD" id="cd18793">
    <property type="entry name" value="SF2_C_SNF"/>
    <property type="match status" value="1"/>
</dbReference>
<dbReference type="InterPro" id="IPR027417">
    <property type="entry name" value="P-loop_NTPase"/>
</dbReference>
<organism evidence="7 8">
    <name type="scientific">Tsukamurella asaccharolytica</name>
    <dbReference type="NCBI Taxonomy" id="2592067"/>
    <lineage>
        <taxon>Bacteria</taxon>
        <taxon>Bacillati</taxon>
        <taxon>Actinomycetota</taxon>
        <taxon>Actinomycetes</taxon>
        <taxon>Mycobacteriales</taxon>
        <taxon>Tsukamurellaceae</taxon>
        <taxon>Tsukamurella</taxon>
    </lineage>
</organism>
<dbReference type="PROSITE" id="PS51194">
    <property type="entry name" value="HELICASE_CTER"/>
    <property type="match status" value="1"/>
</dbReference>
<dbReference type="InterPro" id="IPR001650">
    <property type="entry name" value="Helicase_C-like"/>
</dbReference>
<dbReference type="GO" id="GO:0005524">
    <property type="term" value="F:ATP binding"/>
    <property type="evidence" value="ECO:0007669"/>
    <property type="project" value="InterPro"/>
</dbReference>
<evidence type="ECO:0000313" key="8">
    <source>
        <dbReference type="Proteomes" id="UP000317291"/>
    </source>
</evidence>
<keyword evidence="8" id="KW-1185">Reference proteome</keyword>
<dbReference type="InterPro" id="IPR007527">
    <property type="entry name" value="Znf_SWIM"/>
</dbReference>
<keyword evidence="2" id="KW-0863">Zinc-finger</keyword>
<name>A0A5C5REB0_9ACTN</name>
<dbReference type="EMBL" id="VIGW01000002">
    <property type="protein sequence ID" value="TWS20401.1"/>
    <property type="molecule type" value="Genomic_DNA"/>
</dbReference>
<dbReference type="Pfam" id="PF00176">
    <property type="entry name" value="SNF2-rel_dom"/>
    <property type="match status" value="1"/>
</dbReference>
<dbReference type="GO" id="GO:0008270">
    <property type="term" value="F:zinc ion binding"/>
    <property type="evidence" value="ECO:0007669"/>
    <property type="project" value="UniProtKB-KW"/>
</dbReference>
<gene>
    <name evidence="7" type="ORF">FK529_03335</name>
</gene>
<dbReference type="SMART" id="SM00490">
    <property type="entry name" value="HELICc"/>
    <property type="match status" value="1"/>
</dbReference>
<keyword evidence="2" id="KW-0862">Zinc</keyword>
<dbReference type="GO" id="GO:0016787">
    <property type="term" value="F:hydrolase activity"/>
    <property type="evidence" value="ECO:0007669"/>
    <property type="project" value="UniProtKB-KW"/>
</dbReference>
<feature type="domain" description="Helicase C-terminal" evidence="6">
    <location>
        <begin position="919"/>
        <end position="1077"/>
    </location>
</feature>
<dbReference type="PROSITE" id="PS50966">
    <property type="entry name" value="ZF_SWIM"/>
    <property type="match status" value="1"/>
</dbReference>
<dbReference type="Proteomes" id="UP000317291">
    <property type="component" value="Unassembled WGS sequence"/>
</dbReference>
<comment type="caution">
    <text evidence="7">The sequence shown here is derived from an EMBL/GenBank/DDBJ whole genome shotgun (WGS) entry which is preliminary data.</text>
</comment>
<dbReference type="AlphaFoldDB" id="A0A5C5REB0"/>
<dbReference type="InterPro" id="IPR038718">
    <property type="entry name" value="SNF2-like_sf"/>
</dbReference>
<dbReference type="Gene3D" id="3.40.50.10810">
    <property type="entry name" value="Tandem AAA-ATPase domain"/>
    <property type="match status" value="1"/>
</dbReference>
<evidence type="ECO:0000256" key="1">
    <source>
        <dbReference type="ARBA" id="ARBA00022801"/>
    </source>
</evidence>
<dbReference type="InterPro" id="IPR000330">
    <property type="entry name" value="SNF2_N"/>
</dbReference>
<evidence type="ECO:0000259" key="6">
    <source>
        <dbReference type="PROSITE" id="PS51194"/>
    </source>
</evidence>
<evidence type="ECO:0000259" key="4">
    <source>
        <dbReference type="PROSITE" id="PS50966"/>
    </source>
</evidence>
<dbReference type="OrthoDB" id="9760715at2"/>
<feature type="region of interest" description="Disordered" evidence="3">
    <location>
        <begin position="550"/>
        <end position="570"/>
    </location>
</feature>
<dbReference type="SMART" id="SM00487">
    <property type="entry name" value="DEXDc"/>
    <property type="match status" value="1"/>
</dbReference>
<accession>A0A5C5REB0</accession>
<dbReference type="InterPro" id="IPR014001">
    <property type="entry name" value="Helicase_ATP-bd"/>
</dbReference>
<feature type="domain" description="Helicase ATP-binding" evidence="5">
    <location>
        <begin position="634"/>
        <end position="798"/>
    </location>
</feature>
<dbReference type="InterPro" id="IPR049730">
    <property type="entry name" value="SNF2/RAD54-like_C"/>
</dbReference>
<evidence type="ECO:0000259" key="5">
    <source>
        <dbReference type="PROSITE" id="PS51192"/>
    </source>
</evidence>
<protein>
    <submittedName>
        <fullName evidence="7">DEAD/DEAH box helicase</fullName>
    </submittedName>
</protein>
<dbReference type="Gene3D" id="3.40.50.300">
    <property type="entry name" value="P-loop containing nucleotide triphosphate hydrolases"/>
    <property type="match status" value="1"/>
</dbReference>
<keyword evidence="1" id="KW-0378">Hydrolase</keyword>
<dbReference type="PANTHER" id="PTHR10799">
    <property type="entry name" value="SNF2/RAD54 HELICASE FAMILY"/>
    <property type="match status" value="1"/>
</dbReference>
<keyword evidence="7" id="KW-0347">Helicase</keyword>
<keyword evidence="7" id="KW-0067">ATP-binding</keyword>
<dbReference type="RefSeq" id="WP_146559625.1">
    <property type="nucleotide sequence ID" value="NZ_VIGW01000002.1"/>
</dbReference>
<dbReference type="PROSITE" id="PS51192">
    <property type="entry name" value="HELICASE_ATP_BIND_1"/>
    <property type="match status" value="1"/>
</dbReference>
<reference evidence="7 8" key="1">
    <citation type="submission" date="2019-06" db="EMBL/GenBank/DDBJ databases">
        <title>Tsukamurella conjunctivitidis sp. nov., Tsukamurella assacharolytica sp. nov. and Tsukamurella sputae sp. nov. isolated from patients with conjunctivitis, bacteraemia (lymphoma) and respiratory infection (sputum) in Hong Kong.</title>
        <authorList>
            <person name="Teng J.L.L."/>
            <person name="Lee H.H."/>
            <person name="Fong J.Y.H."/>
            <person name="Fok K.M.N."/>
            <person name="Lau S.K.P."/>
            <person name="Woo P.C.Y."/>
        </authorList>
    </citation>
    <scope>NUCLEOTIDE SEQUENCE [LARGE SCALE GENOMIC DNA]</scope>
    <source>
        <strain evidence="7 8">HKU71</strain>
    </source>
</reference>
<sequence>MRASTTGGGPAFTPEDLNGFFGGPTVRRAGEYVGTGLIGDLEWDDEKRLVTGVVAGTREYDTQVWIEPGGSGWRPVRSLCSCPVALNCKHGAALLLELTAEDVEESEAPQPDPWERQLASLLPEPARTSAAVLPVALQFDVDERGVVSGQRLQVRLATPGMREGSWVAGDVRWRTIATAPRVAPAQRDVLAPLAQLITWSLYGVDAWADLGMVDTPLLWDQLRAVRDAGVPLLSKRARGTVVLGPPTRLGLVTRSVGGNVELDREVDFGDGPRPFTGGLLGAHRALGAFQQDGDVLRLAPLAPPLTPQQTTALRRFTPVQVPAEAVPELREKYLPYLAAVAPVRDPDQLVGEVEVSGPALLCTARYYPEAAELEVDWKWRYTVVSQGVGEPTDYALGREPAGLADAVGQQRITRAMAEALREAAVGVDHSQGFYRGTEAAVWLAEVAPVLRSVPSVVVEVTDDPGFRWAQNSASVSVRVRPESDGPSTDWFDLEVAVEVDGEEVPFRDVFTAVAAGHDTLVTPGGVLARIDGERFDRLRELIGEARDLPARGARRGARTGPGDRSGDRDGLRISRFQAGLVDDLADLADATDFDGDWSRRVGALTAGDLARQEAPSTLKAELRPYQRDGLDWLSFLYDNDFGGILADDMGLGKTVQTLALICRAHETAAERPGPFLVVAPTSVVGNWAAECKRFAPHLSVAVVSETARKSGSSISSVVAGADLVLTSYTLLRLDAEEYAAVSWAGVILDEAQFVKNPRSKAFAAVSLLDRAFTLAVTGTPMENHLEELWALTALTVPGLFPGRSWFAEEYRRPIERGGDDDRLARLRRRVRPFMLRRTKDLVAKDLPAKTESVVQVELSEEHRHTYDRVLADQRAKLLGLLDDFEGNRFEILRSLTMLRRLALDPSLVDEELAVEDVAKLDFLVEKLDELLEEKHAVLVFSQFTGFLHKAAERLDEEGVEYAYLDGSTTDRPAAIEKFTSGEVQVFLISLKAGGFGLNLVQADYCFLLDPWWNPAAEAQAIDRAHRIGQTRSVMVYRLVSADTIEDKVMALKERKAALFDSVVGGEGGFDARLAASDIRALFED</sequence>
<keyword evidence="2" id="KW-0479">Metal-binding</keyword>
<evidence type="ECO:0000313" key="7">
    <source>
        <dbReference type="EMBL" id="TWS20401.1"/>
    </source>
</evidence>
<evidence type="ECO:0000256" key="3">
    <source>
        <dbReference type="SAM" id="MobiDB-lite"/>
    </source>
</evidence>
<keyword evidence="7" id="KW-0547">Nucleotide-binding</keyword>